<feature type="compositionally biased region" description="Basic and acidic residues" evidence="1">
    <location>
        <begin position="1325"/>
        <end position="1335"/>
    </location>
</feature>
<feature type="compositionally biased region" description="Basic residues" evidence="1">
    <location>
        <begin position="817"/>
        <end position="831"/>
    </location>
</feature>
<feature type="region of interest" description="Disordered" evidence="1">
    <location>
        <begin position="1"/>
        <end position="21"/>
    </location>
</feature>
<dbReference type="Gene3D" id="1.20.900.10">
    <property type="entry name" value="Dbl homology (DH) domain"/>
    <property type="match status" value="1"/>
</dbReference>
<feature type="compositionally biased region" description="Polar residues" evidence="1">
    <location>
        <begin position="833"/>
        <end position="842"/>
    </location>
</feature>
<dbReference type="InterPro" id="IPR035899">
    <property type="entry name" value="DBL_dom_sf"/>
</dbReference>
<dbReference type="SMART" id="SM00325">
    <property type="entry name" value="RhoGEF"/>
    <property type="match status" value="1"/>
</dbReference>
<feature type="compositionally biased region" description="Polar residues" evidence="1">
    <location>
        <begin position="967"/>
        <end position="979"/>
    </location>
</feature>
<feature type="compositionally biased region" description="Basic and acidic residues" evidence="1">
    <location>
        <begin position="804"/>
        <end position="816"/>
    </location>
</feature>
<dbReference type="Pfam" id="PF12015">
    <property type="entry name" value="Bud3_N"/>
    <property type="match status" value="1"/>
</dbReference>
<evidence type="ECO:0000259" key="2">
    <source>
        <dbReference type="SMART" id="SM00325"/>
    </source>
</evidence>
<feature type="compositionally biased region" description="Basic and acidic residues" evidence="1">
    <location>
        <begin position="1585"/>
        <end position="1598"/>
    </location>
</feature>
<dbReference type="InterPro" id="IPR021895">
    <property type="entry name" value="Bud3_N"/>
</dbReference>
<feature type="region of interest" description="Disordered" evidence="1">
    <location>
        <begin position="1551"/>
        <end position="1605"/>
    </location>
</feature>
<dbReference type="EMBL" id="LN890542">
    <property type="protein sequence ID" value="CUS21031.1"/>
    <property type="molecule type" value="Genomic_DNA"/>
</dbReference>
<feature type="region of interest" description="Disordered" evidence="1">
    <location>
        <begin position="798"/>
        <end position="921"/>
    </location>
</feature>
<proteinExistence type="predicted"/>
<dbReference type="OrthoDB" id="4066896at2759"/>
<evidence type="ECO:0000313" key="3">
    <source>
        <dbReference type="EMBL" id="CUS21031.1"/>
    </source>
</evidence>
<feature type="region of interest" description="Disordered" evidence="1">
    <location>
        <begin position="1215"/>
        <end position="1235"/>
    </location>
</feature>
<name>A0A0P1KM21_9SACH</name>
<feature type="compositionally biased region" description="Basic and acidic residues" evidence="1">
    <location>
        <begin position="860"/>
        <end position="876"/>
    </location>
</feature>
<gene>
    <name evidence="3" type="ORF">LAQU0_S02e04236g</name>
</gene>
<keyword evidence="4" id="KW-1185">Reference proteome</keyword>
<feature type="compositionally biased region" description="Basic and acidic residues" evidence="1">
    <location>
        <begin position="844"/>
        <end position="853"/>
    </location>
</feature>
<feature type="domain" description="DH" evidence="2">
    <location>
        <begin position="263"/>
        <end position="441"/>
    </location>
</feature>
<feature type="region of interest" description="Disordered" evidence="1">
    <location>
        <begin position="967"/>
        <end position="986"/>
    </location>
</feature>
<dbReference type="Pfam" id="PF25351">
    <property type="entry name" value="PH_BUD3_C"/>
    <property type="match status" value="1"/>
</dbReference>
<feature type="compositionally biased region" description="Polar residues" evidence="1">
    <location>
        <begin position="1"/>
        <end position="10"/>
    </location>
</feature>
<accession>A0A0P1KM21</accession>
<dbReference type="GO" id="GO:0005085">
    <property type="term" value="F:guanyl-nucleotide exchange factor activity"/>
    <property type="evidence" value="ECO:0007669"/>
    <property type="project" value="InterPro"/>
</dbReference>
<reference evidence="4" key="1">
    <citation type="submission" date="2015-10" db="EMBL/GenBank/DDBJ databases">
        <authorList>
            <person name="Devillers H."/>
        </authorList>
    </citation>
    <scope>NUCLEOTIDE SEQUENCE [LARGE SCALE GENOMIC DNA]</scope>
</reference>
<feature type="compositionally biased region" description="Basic and acidic residues" evidence="1">
    <location>
        <begin position="1245"/>
        <end position="1259"/>
    </location>
</feature>
<organism evidence="3 4">
    <name type="scientific">Lachancea quebecensis</name>
    <dbReference type="NCBI Taxonomy" id="1654605"/>
    <lineage>
        <taxon>Eukaryota</taxon>
        <taxon>Fungi</taxon>
        <taxon>Dikarya</taxon>
        <taxon>Ascomycota</taxon>
        <taxon>Saccharomycotina</taxon>
        <taxon>Saccharomycetes</taxon>
        <taxon>Saccharomycetales</taxon>
        <taxon>Saccharomycetaceae</taxon>
        <taxon>Lachancea</taxon>
    </lineage>
</organism>
<sequence>MHNQQLRNDISSLSSDSSGKLQKRSGIKLKSNLFEGKAPNQWILDRTASEWVESIFPDAAVFRGFDELLWGYFIIAVYREPMTKKLSSLVVDKLGITHFSSTDISRESRFHPAIENLTAEYQKSNVRKCIAVSMLQKFSNLTPETVAKIEPNLKYDYDPTVAGDLANSSQLVGFCSPADVGKSLDRLGFLQDRYVGSVLLDVVYENKQETIDSNNELVFHLGEQLEQLFNPLTEYSPEQTESVYKPPEDDKDVEKEDMLITSICNELLQVQTKFTLTLVEFLQKFLIPLRIKASNEEINALSIPKLNRLFPPTIDEVIRINCIFLDALKAATPHGSKEVLNACSVTIPYFYKAYTRHEAATKNFSKDIKLFMTKFKSAIPSCDVYTELRIETIMKGPQEIILKLKLILERLWSTKEWKNCDLKLAEARYSKVIEIIDSFGNVEQALSSYSTRVFTPSGKILTELAKGWPIELQYKWLKRRVVGVFDVTDSNDTTQKYILVIFSDFIVVLKVIDDGSYYDKSVGNKPLLSDVLMNSLINEVPLPPKISQLQVHCYSYIDNAFASTFGEKFIRIDYFDEEGTNSIALQIISSSVTASQVSDLILKAKVLEKDTAFHLFRYSNDELQIFSTAHEMEAYSTENIRSRFALFLNIKPSISILKQYDLAAAFFASISERNRVKINSVTIGGVEEECDLALEELAEFLVQKLADLYPIYYSTAASPLLPQLLAINEQLVRQIGRHFYDGEHVSADFQEPQEHLDINTQASELHTKSFGTLTTFRSYNDDLKDSALKSNDKKIASNSSVIKGEARAQRGKERPVKNGKAHRTNGKKAKRNSIVSMFTNLFSRKKDSQHRTETEDDTNDIEKYKGVVKQKVEVADKGGQTRPKPVDKPRSRPHQKRTASVIHRPSLSECATNSRPSATQVKEDLNIERGESDKRDEGQEAEMTLDEVKGTIHEPNAFVSSGSGVVELQNHSDTPATKNNQEKDEYTAHDASVLESDLASGRSAELRTKEGTPIYALQETGRESKVFNADLYGDVFMQENGFKRPDSLGPESSKVNISQQTVHIQQNKEVFGYSLPTNDDQHDIATPKNLATTQPQQKSAISNTVNSESENVEFSSPKKDIFPEIQKLVVKNVIFDRSPSFRELFDSMRIVLDESDERSNWKRLSNDPSFTEIAYNESKRPNAVHAFKSLVPSNRPIAELSFSISSEVQQKTLSVQDEKSESLEPLRPSDNLGVSLDLKTENSCRHSKVESIEGKKDAGGRSPFKVVNCSPSKIISLQSTPSISLNSGERHKTSDVFLSDISCSSSSGNVEPRLLEMSFSSKEEIDAKNRRESSLQKRGGKLAYKGQGPDSIVQQPVSLFTKENTTKTDFLDTKIESTPVGHSAVLNDNNQATTSENVSITDNHGLVCDVARKNDFHREELAHCDLLDDPEFSTFHMTFDGLDEAHDASDVPTSLKDPELSLTENHIQPPEPLFYRFPATAKSNDTFFSCHDEYNKLSPSGRQSAHHLVAEQDDPIWISPSKLEIFDISMHPDLGLSKPQTRLDYLENKNDQKQRQFGPKSTHAPEEQTLLSDSSYAYLGPLLTEDNRSDESSDDHGPVRLRFHP</sequence>
<feature type="region of interest" description="Disordered" evidence="1">
    <location>
        <begin position="1325"/>
        <end position="1349"/>
    </location>
</feature>
<dbReference type="SUPFAM" id="SSF48065">
    <property type="entry name" value="DBL homology domain (DH-domain)"/>
    <property type="match status" value="1"/>
</dbReference>
<feature type="compositionally biased region" description="Polar residues" evidence="1">
    <location>
        <begin position="909"/>
        <end position="920"/>
    </location>
</feature>
<dbReference type="InterPro" id="IPR057454">
    <property type="entry name" value="Bud3_C"/>
</dbReference>
<evidence type="ECO:0000313" key="4">
    <source>
        <dbReference type="Proteomes" id="UP000236544"/>
    </source>
</evidence>
<feature type="region of interest" description="Disordered" evidence="1">
    <location>
        <begin position="1245"/>
        <end position="1264"/>
    </location>
</feature>
<dbReference type="InterPro" id="IPR000219">
    <property type="entry name" value="DH_dom"/>
</dbReference>
<dbReference type="Proteomes" id="UP000236544">
    <property type="component" value="Unassembled WGS sequence"/>
</dbReference>
<evidence type="ECO:0000256" key="1">
    <source>
        <dbReference type="SAM" id="MobiDB-lite"/>
    </source>
</evidence>
<protein>
    <submittedName>
        <fullName evidence="3">LAQU0S02e04236g1_1</fullName>
    </submittedName>
</protein>